<keyword evidence="2" id="KW-0732">Signal</keyword>
<sequence length="122" mass="13236">MRLILASLVLVALLLQTEACNHVGEAMGGAMDMIDAYQDMHQADYVGADKYFHARGNRDAASRGPGGRWAAEKISDAKEWFDQIRGDPAADSEMDQEANRLGRDGGDISVLLPPGMDEPTDD</sequence>
<feature type="region of interest" description="Disordered" evidence="1">
    <location>
        <begin position="85"/>
        <end position="122"/>
    </location>
</feature>
<feature type="chain" id="PRO_5036718847" evidence="2">
    <location>
        <begin position="20"/>
        <end position="122"/>
    </location>
</feature>
<dbReference type="GO" id="GO:0005576">
    <property type="term" value="C:extracellular region"/>
    <property type="evidence" value="ECO:0007669"/>
    <property type="project" value="InterPro"/>
</dbReference>
<keyword evidence="3" id="KW-1185">Reference proteome</keyword>
<evidence type="ECO:0000256" key="2">
    <source>
        <dbReference type="SAM" id="SignalP"/>
    </source>
</evidence>
<dbReference type="RefSeq" id="XP_047735936.1">
    <property type="nucleotide sequence ID" value="XM_047879980.1"/>
</dbReference>
<dbReference type="Proteomes" id="UP000694843">
    <property type="component" value="Unplaced"/>
</dbReference>
<name>A0A979FH62_HYAAZ</name>
<gene>
    <name evidence="4" type="primary">LOC108682158</name>
</gene>
<feature type="compositionally biased region" description="Basic and acidic residues" evidence="1">
    <location>
        <begin position="97"/>
        <end position="106"/>
    </location>
</feature>
<dbReference type="OrthoDB" id="6112826at2759"/>
<evidence type="ECO:0000313" key="4">
    <source>
        <dbReference type="RefSeq" id="XP_047735936.1"/>
    </source>
</evidence>
<dbReference type="InterPro" id="IPR000096">
    <property type="entry name" value="Serum_amyloid_A"/>
</dbReference>
<dbReference type="SMART" id="SM00197">
    <property type="entry name" value="SAA"/>
    <property type="match status" value="1"/>
</dbReference>
<organism evidence="3 4">
    <name type="scientific">Hyalella azteca</name>
    <name type="common">Amphipod</name>
    <dbReference type="NCBI Taxonomy" id="294128"/>
    <lineage>
        <taxon>Eukaryota</taxon>
        <taxon>Metazoa</taxon>
        <taxon>Ecdysozoa</taxon>
        <taxon>Arthropoda</taxon>
        <taxon>Crustacea</taxon>
        <taxon>Multicrustacea</taxon>
        <taxon>Malacostraca</taxon>
        <taxon>Eumalacostraca</taxon>
        <taxon>Peracarida</taxon>
        <taxon>Amphipoda</taxon>
        <taxon>Senticaudata</taxon>
        <taxon>Talitrida</taxon>
        <taxon>Talitroidea</taxon>
        <taxon>Hyalellidae</taxon>
        <taxon>Hyalella</taxon>
    </lineage>
</organism>
<feature type="signal peptide" evidence="2">
    <location>
        <begin position="1"/>
        <end position="19"/>
    </location>
</feature>
<dbReference type="KEGG" id="hazt:108682158"/>
<dbReference type="PRINTS" id="PR00306">
    <property type="entry name" value="SERUMAMYLOID"/>
</dbReference>
<dbReference type="GeneID" id="108682158"/>
<dbReference type="AlphaFoldDB" id="A0A979FH62"/>
<dbReference type="Pfam" id="PF00277">
    <property type="entry name" value="SAA"/>
    <property type="match status" value="1"/>
</dbReference>
<proteinExistence type="predicted"/>
<reference evidence="4" key="1">
    <citation type="submission" date="2025-08" db="UniProtKB">
        <authorList>
            <consortium name="RefSeq"/>
        </authorList>
    </citation>
    <scope>IDENTIFICATION</scope>
    <source>
        <tissue evidence="4">Whole organism</tissue>
    </source>
</reference>
<evidence type="ECO:0000256" key="1">
    <source>
        <dbReference type="SAM" id="MobiDB-lite"/>
    </source>
</evidence>
<dbReference type="Gene3D" id="1.10.132.110">
    <property type="entry name" value="Serum amyloid A protein"/>
    <property type="match status" value="1"/>
</dbReference>
<accession>A0A979FH62</accession>
<protein>
    <submittedName>
        <fullName evidence="4">Amyloid protein A</fullName>
    </submittedName>
</protein>
<evidence type="ECO:0000313" key="3">
    <source>
        <dbReference type="Proteomes" id="UP000694843"/>
    </source>
</evidence>